<dbReference type="InterPro" id="IPR002017">
    <property type="entry name" value="Spectrin_repeat"/>
</dbReference>
<organism evidence="1 2">
    <name type="scientific">Parnassius mnemosyne</name>
    <name type="common">clouded apollo</name>
    <dbReference type="NCBI Taxonomy" id="213953"/>
    <lineage>
        <taxon>Eukaryota</taxon>
        <taxon>Metazoa</taxon>
        <taxon>Ecdysozoa</taxon>
        <taxon>Arthropoda</taxon>
        <taxon>Hexapoda</taxon>
        <taxon>Insecta</taxon>
        <taxon>Pterygota</taxon>
        <taxon>Neoptera</taxon>
        <taxon>Endopterygota</taxon>
        <taxon>Lepidoptera</taxon>
        <taxon>Glossata</taxon>
        <taxon>Ditrysia</taxon>
        <taxon>Papilionoidea</taxon>
        <taxon>Papilionidae</taxon>
        <taxon>Parnassiinae</taxon>
        <taxon>Parnassini</taxon>
        <taxon>Parnassius</taxon>
        <taxon>Driopa</taxon>
    </lineage>
</organism>
<keyword evidence="2" id="KW-1185">Reference proteome</keyword>
<gene>
    <name evidence="1" type="ORF">PARMNEM_LOCUS16732</name>
</gene>
<protein>
    <submittedName>
        <fullName evidence="1">Uncharacterized protein</fullName>
    </submittedName>
</protein>
<dbReference type="EMBL" id="CAVLGL010000094">
    <property type="protein sequence ID" value="CAK1597541.1"/>
    <property type="molecule type" value="Genomic_DNA"/>
</dbReference>
<dbReference type="Gene3D" id="1.20.58.60">
    <property type="match status" value="1"/>
</dbReference>
<reference evidence="1 2" key="1">
    <citation type="submission" date="2023-11" db="EMBL/GenBank/DDBJ databases">
        <authorList>
            <person name="Hedman E."/>
            <person name="Englund M."/>
            <person name="Stromberg M."/>
            <person name="Nyberg Akerstrom W."/>
            <person name="Nylinder S."/>
            <person name="Jareborg N."/>
            <person name="Kallberg Y."/>
            <person name="Kronander E."/>
        </authorList>
    </citation>
    <scope>NUCLEOTIDE SEQUENCE [LARGE SCALE GENOMIC DNA]</scope>
</reference>
<dbReference type="AlphaFoldDB" id="A0AAV1LV74"/>
<dbReference type="PANTHER" id="PTHR11915">
    <property type="entry name" value="SPECTRIN/FILAMIN RELATED CYTOSKELETAL PROTEIN"/>
    <property type="match status" value="1"/>
</dbReference>
<dbReference type="Pfam" id="PF00435">
    <property type="entry name" value="Spectrin"/>
    <property type="match status" value="1"/>
</dbReference>
<sequence>MCFESEVLLLMLLLEWKEKDAFLKQCVQLQSFNREADQIDASSGAHEAFLEYNQCGSSVDEVEALLKRHEELEARLSAQDERLTVFVQRATALEHQQSPRYAAQ</sequence>
<evidence type="ECO:0000313" key="2">
    <source>
        <dbReference type="Proteomes" id="UP001314205"/>
    </source>
</evidence>
<name>A0AAV1LV74_9NEOP</name>
<comment type="caution">
    <text evidence="1">The sequence shown here is derived from an EMBL/GenBank/DDBJ whole genome shotgun (WGS) entry which is preliminary data.</text>
</comment>
<evidence type="ECO:0000313" key="1">
    <source>
        <dbReference type="EMBL" id="CAK1597541.1"/>
    </source>
</evidence>
<accession>A0AAV1LV74</accession>
<dbReference type="Proteomes" id="UP001314205">
    <property type="component" value="Unassembled WGS sequence"/>
</dbReference>
<proteinExistence type="predicted"/>
<dbReference type="SUPFAM" id="SSF46966">
    <property type="entry name" value="Spectrin repeat"/>
    <property type="match status" value="1"/>
</dbReference>